<evidence type="ECO:0000313" key="3">
    <source>
        <dbReference type="Proteomes" id="UP000219338"/>
    </source>
</evidence>
<dbReference type="AlphaFoldDB" id="A0A284SAM8"/>
<protein>
    <submittedName>
        <fullName evidence="2">Uncharacterized protein</fullName>
    </submittedName>
</protein>
<evidence type="ECO:0000313" key="2">
    <source>
        <dbReference type="EMBL" id="SJL18025.1"/>
    </source>
</evidence>
<keyword evidence="1" id="KW-1133">Transmembrane helix</keyword>
<feature type="transmembrane region" description="Helical" evidence="1">
    <location>
        <begin position="40"/>
        <end position="65"/>
    </location>
</feature>
<keyword evidence="3" id="KW-1185">Reference proteome</keyword>
<keyword evidence="1" id="KW-0812">Transmembrane</keyword>
<name>A0A284SAM8_ARMOS</name>
<reference evidence="3" key="1">
    <citation type="journal article" date="2017" name="Nat. Ecol. Evol.">
        <title>Genome expansion and lineage-specific genetic innovations in the forest pathogenic fungi Armillaria.</title>
        <authorList>
            <person name="Sipos G."/>
            <person name="Prasanna A.N."/>
            <person name="Walter M.C."/>
            <person name="O'Connor E."/>
            <person name="Balint B."/>
            <person name="Krizsan K."/>
            <person name="Kiss B."/>
            <person name="Hess J."/>
            <person name="Varga T."/>
            <person name="Slot J."/>
            <person name="Riley R."/>
            <person name="Boka B."/>
            <person name="Rigling D."/>
            <person name="Barry K."/>
            <person name="Lee J."/>
            <person name="Mihaltcheva S."/>
            <person name="LaButti K."/>
            <person name="Lipzen A."/>
            <person name="Waldron R."/>
            <person name="Moloney N.M."/>
            <person name="Sperisen C."/>
            <person name="Kredics L."/>
            <person name="Vagvoelgyi C."/>
            <person name="Patrignani A."/>
            <person name="Fitzpatrick D."/>
            <person name="Nagy I."/>
            <person name="Doyle S."/>
            <person name="Anderson J.B."/>
            <person name="Grigoriev I.V."/>
            <person name="Gueldener U."/>
            <person name="Muensterkoetter M."/>
            <person name="Nagy L.G."/>
        </authorList>
    </citation>
    <scope>NUCLEOTIDE SEQUENCE [LARGE SCALE GENOMIC DNA]</scope>
    <source>
        <strain evidence="3">C18/9</strain>
    </source>
</reference>
<keyword evidence="1" id="KW-0472">Membrane</keyword>
<accession>A0A284SAM8</accession>
<evidence type="ECO:0000256" key="1">
    <source>
        <dbReference type="SAM" id="Phobius"/>
    </source>
</evidence>
<organism evidence="2 3">
    <name type="scientific">Armillaria ostoyae</name>
    <name type="common">Armillaria root rot fungus</name>
    <dbReference type="NCBI Taxonomy" id="47428"/>
    <lineage>
        <taxon>Eukaryota</taxon>
        <taxon>Fungi</taxon>
        <taxon>Dikarya</taxon>
        <taxon>Basidiomycota</taxon>
        <taxon>Agaricomycotina</taxon>
        <taxon>Agaricomycetes</taxon>
        <taxon>Agaricomycetidae</taxon>
        <taxon>Agaricales</taxon>
        <taxon>Marasmiineae</taxon>
        <taxon>Physalacriaceae</taxon>
        <taxon>Armillaria</taxon>
    </lineage>
</organism>
<dbReference type="Proteomes" id="UP000219338">
    <property type="component" value="Unassembled WGS sequence"/>
</dbReference>
<dbReference type="EMBL" id="FUEG01000052">
    <property type="protein sequence ID" value="SJL18025.1"/>
    <property type="molecule type" value="Genomic_DNA"/>
</dbReference>
<proteinExistence type="predicted"/>
<sequence length="90" mass="10134">MDSFLTLPLPIHSVLASSSSKKSVHESFPKPVPGREEDWALWYWKMILSAIIVAVFVRVVGYELIGGTAHSNLRFDLTLKSFATCQNIFH</sequence>
<gene>
    <name evidence="2" type="ORF">ARMOST_21596</name>
</gene>